<gene>
    <name evidence="2" type="ORF">ACFQ03_02485</name>
</gene>
<feature type="region of interest" description="Disordered" evidence="1">
    <location>
        <begin position="55"/>
        <end position="81"/>
    </location>
</feature>
<keyword evidence="3" id="KW-1185">Reference proteome</keyword>
<proteinExistence type="predicted"/>
<reference evidence="3" key="1">
    <citation type="journal article" date="2019" name="Int. J. Syst. Evol. Microbiol.">
        <title>The Global Catalogue of Microorganisms (GCM) 10K type strain sequencing project: providing services to taxonomists for standard genome sequencing and annotation.</title>
        <authorList>
            <consortium name="The Broad Institute Genomics Platform"/>
            <consortium name="The Broad Institute Genome Sequencing Center for Infectious Disease"/>
            <person name="Wu L."/>
            <person name="Ma J."/>
        </authorList>
    </citation>
    <scope>NUCLEOTIDE SEQUENCE [LARGE SCALE GENOMIC DNA]</scope>
    <source>
        <strain evidence="3">CCUG 57263</strain>
    </source>
</reference>
<dbReference type="RefSeq" id="WP_379285852.1">
    <property type="nucleotide sequence ID" value="NZ_JBHTIU010000008.1"/>
</dbReference>
<sequence length="129" mass="14220">MYRIYPVDPETCHPFRGYPVVALMKDGARQIGILGGVHNGQLILNDNAPWVEPAAASSKGKTARIRRNKRKKRAGRRASGKPAFTAGLISDEVGFDQGAEPWPFYPPNPFGSRVELDADSIDQLFLMPL</sequence>
<dbReference type="Proteomes" id="UP001597120">
    <property type="component" value="Unassembled WGS sequence"/>
</dbReference>
<dbReference type="EMBL" id="JBHTIU010000008">
    <property type="protein sequence ID" value="MFD0868001.1"/>
    <property type="molecule type" value="Genomic_DNA"/>
</dbReference>
<comment type="caution">
    <text evidence="2">The sequence shown here is derived from an EMBL/GenBank/DDBJ whole genome shotgun (WGS) entry which is preliminary data.</text>
</comment>
<feature type="compositionally biased region" description="Basic residues" evidence="1">
    <location>
        <begin position="61"/>
        <end position="79"/>
    </location>
</feature>
<organism evidence="2 3">
    <name type="scientific">Paenibacillus residui</name>
    <dbReference type="NCBI Taxonomy" id="629724"/>
    <lineage>
        <taxon>Bacteria</taxon>
        <taxon>Bacillati</taxon>
        <taxon>Bacillota</taxon>
        <taxon>Bacilli</taxon>
        <taxon>Bacillales</taxon>
        <taxon>Paenibacillaceae</taxon>
        <taxon>Paenibacillus</taxon>
    </lineage>
</organism>
<evidence type="ECO:0000313" key="3">
    <source>
        <dbReference type="Proteomes" id="UP001597120"/>
    </source>
</evidence>
<accession>A0ABW3D4Z2</accession>
<evidence type="ECO:0000313" key="2">
    <source>
        <dbReference type="EMBL" id="MFD0868001.1"/>
    </source>
</evidence>
<evidence type="ECO:0000256" key="1">
    <source>
        <dbReference type="SAM" id="MobiDB-lite"/>
    </source>
</evidence>
<name>A0ABW3D4Z2_9BACL</name>
<protein>
    <submittedName>
        <fullName evidence="2">Uncharacterized protein</fullName>
    </submittedName>
</protein>